<keyword evidence="11" id="KW-1185">Reference proteome</keyword>
<dbReference type="GO" id="GO:0004674">
    <property type="term" value="F:protein serine/threonine kinase activity"/>
    <property type="evidence" value="ECO:0007669"/>
    <property type="project" value="UniProtKB-EC"/>
</dbReference>
<keyword evidence="5 10" id="KW-0418">Kinase</keyword>
<dbReference type="InterPro" id="IPR000719">
    <property type="entry name" value="Prot_kinase_dom"/>
</dbReference>
<keyword evidence="3 10" id="KW-0808">Transferase</keyword>
<comment type="caution">
    <text evidence="10">The sequence shown here is derived from an EMBL/GenBank/DDBJ whole genome shotgun (WGS) entry which is preliminary data.</text>
</comment>
<comment type="catalytic activity">
    <reaction evidence="8">
        <text>L-seryl-[protein] + ATP = O-phospho-L-seryl-[protein] + ADP + H(+)</text>
        <dbReference type="Rhea" id="RHEA:17989"/>
        <dbReference type="Rhea" id="RHEA-COMP:9863"/>
        <dbReference type="Rhea" id="RHEA-COMP:11604"/>
        <dbReference type="ChEBI" id="CHEBI:15378"/>
        <dbReference type="ChEBI" id="CHEBI:29999"/>
        <dbReference type="ChEBI" id="CHEBI:30616"/>
        <dbReference type="ChEBI" id="CHEBI:83421"/>
        <dbReference type="ChEBI" id="CHEBI:456216"/>
        <dbReference type="EC" id="2.7.11.1"/>
    </reaction>
</comment>
<dbReference type="SMART" id="SM00220">
    <property type="entry name" value="S_TKc"/>
    <property type="match status" value="1"/>
</dbReference>
<proteinExistence type="predicted"/>
<dbReference type="EC" id="2.7.11.1" evidence="1"/>
<feature type="domain" description="Protein kinase" evidence="9">
    <location>
        <begin position="18"/>
        <end position="291"/>
    </location>
</feature>
<dbReference type="SUPFAM" id="SSF56112">
    <property type="entry name" value="Protein kinase-like (PK-like)"/>
    <property type="match status" value="1"/>
</dbReference>
<dbReference type="RefSeq" id="WP_369665661.1">
    <property type="nucleotide sequence ID" value="NZ_JBDKXB010000002.1"/>
</dbReference>
<dbReference type="InterPro" id="IPR011009">
    <property type="entry name" value="Kinase-like_dom_sf"/>
</dbReference>
<evidence type="ECO:0000256" key="8">
    <source>
        <dbReference type="ARBA" id="ARBA00048679"/>
    </source>
</evidence>
<organism evidence="10 11">
    <name type="scientific">Thioalkalicoccus limnaeus</name>
    <dbReference type="NCBI Taxonomy" id="120681"/>
    <lineage>
        <taxon>Bacteria</taxon>
        <taxon>Pseudomonadati</taxon>
        <taxon>Pseudomonadota</taxon>
        <taxon>Gammaproteobacteria</taxon>
        <taxon>Chromatiales</taxon>
        <taxon>Chromatiaceae</taxon>
        <taxon>Thioalkalicoccus</taxon>
    </lineage>
</organism>
<keyword evidence="6" id="KW-0067">ATP-binding</keyword>
<evidence type="ECO:0000256" key="5">
    <source>
        <dbReference type="ARBA" id="ARBA00022777"/>
    </source>
</evidence>
<evidence type="ECO:0000256" key="1">
    <source>
        <dbReference type="ARBA" id="ARBA00012513"/>
    </source>
</evidence>
<reference evidence="10 11" key="1">
    <citation type="submission" date="2024-05" db="EMBL/GenBank/DDBJ databases">
        <title>Genome Sequence and Characterization of the New Strain Purple Sulfur Bacterium of Genus Thioalkalicoccus.</title>
        <authorList>
            <person name="Bryantseva I.A."/>
            <person name="Kyndt J.A."/>
            <person name="Imhoff J.F."/>
        </authorList>
    </citation>
    <scope>NUCLEOTIDE SEQUENCE [LARGE SCALE GENOMIC DNA]</scope>
    <source>
        <strain evidence="10 11">Um2</strain>
    </source>
</reference>
<dbReference type="Gene3D" id="1.10.510.10">
    <property type="entry name" value="Transferase(Phosphotransferase) domain 1"/>
    <property type="match status" value="1"/>
</dbReference>
<evidence type="ECO:0000313" key="11">
    <source>
        <dbReference type="Proteomes" id="UP001564408"/>
    </source>
</evidence>
<dbReference type="PANTHER" id="PTHR24363">
    <property type="entry name" value="SERINE/THREONINE PROTEIN KINASE"/>
    <property type="match status" value="1"/>
</dbReference>
<evidence type="ECO:0000256" key="2">
    <source>
        <dbReference type="ARBA" id="ARBA00022527"/>
    </source>
</evidence>
<dbReference type="PROSITE" id="PS50011">
    <property type="entry name" value="PROTEIN_KINASE_DOM"/>
    <property type="match status" value="1"/>
</dbReference>
<evidence type="ECO:0000313" key="10">
    <source>
        <dbReference type="EMBL" id="MEY6431278.1"/>
    </source>
</evidence>
<gene>
    <name evidence="10" type="ORF">ABC977_02525</name>
</gene>
<sequence>MMAPARDSLEPGTRVAAYEIVKNLAFGGFSLIYLAVDQETGDEVVLKEYMPKRIALRDRRGHVVPARLDLAEGLWRGQQLFFQEVRAMASLHHPNILAVRDFFLANGTGYLVTEYQRGRNLGTYIRERRGGLSPTFILEVFMPILDALALIHSHGLVHLDVKPANIHLRHAREPLLLDLGAVHRMDQGPAQGVQVVTAGYSPMEQYYRGGHIGPWSDVYAVGASIRTCIEGRPPPPALDRHPEDRLTRVKQLYRKQYPLFLLEAVDWSMTMDPMERPQDAGHLLNALRQFVDEAPRAAQANGTEKSGGGGGI</sequence>
<protein>
    <recommendedName>
        <fullName evidence="1">non-specific serine/threonine protein kinase</fullName>
        <ecNumber evidence="1">2.7.11.1</ecNumber>
    </recommendedName>
</protein>
<dbReference type="Pfam" id="PF00069">
    <property type="entry name" value="Pkinase"/>
    <property type="match status" value="1"/>
</dbReference>
<dbReference type="EMBL" id="JBDKXB010000002">
    <property type="protein sequence ID" value="MEY6431278.1"/>
    <property type="molecule type" value="Genomic_DNA"/>
</dbReference>
<accession>A0ABV4BDG8</accession>
<name>A0ABV4BDG8_9GAMM</name>
<evidence type="ECO:0000259" key="9">
    <source>
        <dbReference type="PROSITE" id="PS50011"/>
    </source>
</evidence>
<keyword evidence="2" id="KW-0723">Serine/threonine-protein kinase</keyword>
<dbReference type="Proteomes" id="UP001564408">
    <property type="component" value="Unassembled WGS sequence"/>
</dbReference>
<evidence type="ECO:0000256" key="4">
    <source>
        <dbReference type="ARBA" id="ARBA00022741"/>
    </source>
</evidence>
<keyword evidence="4" id="KW-0547">Nucleotide-binding</keyword>
<evidence type="ECO:0000256" key="7">
    <source>
        <dbReference type="ARBA" id="ARBA00047899"/>
    </source>
</evidence>
<evidence type="ECO:0000256" key="3">
    <source>
        <dbReference type="ARBA" id="ARBA00022679"/>
    </source>
</evidence>
<dbReference type="CDD" id="cd14014">
    <property type="entry name" value="STKc_PknB_like"/>
    <property type="match status" value="1"/>
</dbReference>
<comment type="catalytic activity">
    <reaction evidence="7">
        <text>L-threonyl-[protein] + ATP = O-phospho-L-threonyl-[protein] + ADP + H(+)</text>
        <dbReference type="Rhea" id="RHEA:46608"/>
        <dbReference type="Rhea" id="RHEA-COMP:11060"/>
        <dbReference type="Rhea" id="RHEA-COMP:11605"/>
        <dbReference type="ChEBI" id="CHEBI:15378"/>
        <dbReference type="ChEBI" id="CHEBI:30013"/>
        <dbReference type="ChEBI" id="CHEBI:30616"/>
        <dbReference type="ChEBI" id="CHEBI:61977"/>
        <dbReference type="ChEBI" id="CHEBI:456216"/>
        <dbReference type="EC" id="2.7.11.1"/>
    </reaction>
</comment>
<evidence type="ECO:0000256" key="6">
    <source>
        <dbReference type="ARBA" id="ARBA00022840"/>
    </source>
</evidence>
<dbReference type="PANTHER" id="PTHR24363:SF0">
    <property type="entry name" value="SERINE_THREONINE KINASE LIKE DOMAIN CONTAINING 1"/>
    <property type="match status" value="1"/>
</dbReference>